<accession>A0A556N6E2</accession>
<comment type="caution">
    <text evidence="2">The sequence shown here is derived from an EMBL/GenBank/DDBJ whole genome shotgun (WGS) entry which is preliminary data.</text>
</comment>
<dbReference type="GO" id="GO:0016747">
    <property type="term" value="F:acyltransferase activity, transferring groups other than amino-acyl groups"/>
    <property type="evidence" value="ECO:0007669"/>
    <property type="project" value="InterPro"/>
</dbReference>
<name>A0A556N6E2_9FLAO</name>
<dbReference type="EMBL" id="VLPL01000001">
    <property type="protein sequence ID" value="TSJ47737.1"/>
    <property type="molecule type" value="Genomic_DNA"/>
</dbReference>
<reference evidence="2 3" key="1">
    <citation type="submission" date="2019-07" db="EMBL/GenBank/DDBJ databases">
        <authorList>
            <person name="Huq M.A."/>
        </authorList>
    </citation>
    <scope>NUCLEOTIDE SEQUENCE [LARGE SCALE GENOMIC DNA]</scope>
    <source>
        <strain evidence="2 3">MAH-3</strain>
    </source>
</reference>
<evidence type="ECO:0000313" key="2">
    <source>
        <dbReference type="EMBL" id="TSJ47737.1"/>
    </source>
</evidence>
<keyword evidence="3" id="KW-1185">Reference proteome</keyword>
<organism evidence="2 3">
    <name type="scientific">Fluviicola chungangensis</name>
    <dbReference type="NCBI Taxonomy" id="2597671"/>
    <lineage>
        <taxon>Bacteria</taxon>
        <taxon>Pseudomonadati</taxon>
        <taxon>Bacteroidota</taxon>
        <taxon>Flavobacteriia</taxon>
        <taxon>Flavobacteriales</taxon>
        <taxon>Crocinitomicaceae</taxon>
        <taxon>Fluviicola</taxon>
    </lineage>
</organism>
<dbReference type="AlphaFoldDB" id="A0A556N6E2"/>
<dbReference type="InterPro" id="IPR016181">
    <property type="entry name" value="Acyl_CoA_acyltransferase"/>
</dbReference>
<dbReference type="Proteomes" id="UP000316008">
    <property type="component" value="Unassembled WGS sequence"/>
</dbReference>
<dbReference type="SUPFAM" id="SSF55729">
    <property type="entry name" value="Acyl-CoA N-acyltransferases (Nat)"/>
    <property type="match status" value="1"/>
</dbReference>
<dbReference type="Pfam" id="PF00583">
    <property type="entry name" value="Acetyltransf_1"/>
    <property type="match status" value="1"/>
</dbReference>
<proteinExistence type="predicted"/>
<evidence type="ECO:0000259" key="1">
    <source>
        <dbReference type="PROSITE" id="PS51186"/>
    </source>
</evidence>
<dbReference type="Gene3D" id="3.40.630.30">
    <property type="match status" value="1"/>
</dbReference>
<evidence type="ECO:0000313" key="3">
    <source>
        <dbReference type="Proteomes" id="UP000316008"/>
    </source>
</evidence>
<dbReference type="CDD" id="cd04301">
    <property type="entry name" value="NAT_SF"/>
    <property type="match status" value="1"/>
</dbReference>
<dbReference type="PANTHER" id="PTHR43072">
    <property type="entry name" value="N-ACETYLTRANSFERASE"/>
    <property type="match status" value="1"/>
</dbReference>
<dbReference type="RefSeq" id="WP_144331272.1">
    <property type="nucleotide sequence ID" value="NZ_VLPL01000001.1"/>
</dbReference>
<dbReference type="PANTHER" id="PTHR43072:SF60">
    <property type="entry name" value="L-2,4-DIAMINOBUTYRIC ACID ACETYLTRANSFERASE"/>
    <property type="match status" value="1"/>
</dbReference>
<protein>
    <submittedName>
        <fullName evidence="2">GNAT family N-acetyltransferase</fullName>
    </submittedName>
</protein>
<keyword evidence="2" id="KW-0808">Transferase</keyword>
<dbReference type="InterPro" id="IPR000182">
    <property type="entry name" value="GNAT_dom"/>
</dbReference>
<dbReference type="OrthoDB" id="948250at2"/>
<gene>
    <name evidence="2" type="ORF">FO442_01005</name>
</gene>
<feature type="domain" description="N-acetyltransferase" evidence="1">
    <location>
        <begin position="16"/>
        <end position="182"/>
    </location>
</feature>
<dbReference type="PROSITE" id="PS51186">
    <property type="entry name" value="GNAT"/>
    <property type="match status" value="1"/>
</dbReference>
<sequence length="182" mass="20935">MKFSPRKVRLKDEREVLLRHVAVSDAPRIIEFVQGFVYEEEFVPLSEGEFNPSIDEEEHILSNYIERSNSLFLVAEYEGKLVANINVDGNQRKILRHTAVFGMGMHKDWQGCGLGTAILQAAIDWGRANPELELLFLQVYAENLAGLTLYRKMGFAEHGRIPGFFKQNGRYHDEISMHLRLK</sequence>